<gene>
    <name evidence="2" type="ORF">HUV48_05340</name>
</gene>
<proteinExistence type="predicted"/>
<dbReference type="AlphaFoldDB" id="A0A850HBJ1"/>
<feature type="compositionally biased region" description="Basic and acidic residues" evidence="1">
    <location>
        <begin position="52"/>
        <end position="66"/>
    </location>
</feature>
<evidence type="ECO:0000256" key="1">
    <source>
        <dbReference type="SAM" id="MobiDB-lite"/>
    </source>
</evidence>
<comment type="caution">
    <text evidence="2">The sequence shown here is derived from an EMBL/GenBank/DDBJ whole genome shotgun (WGS) entry which is preliminary data.</text>
</comment>
<sequence length="112" mass="12684">MPVCHTPIRLLAIFAAVPLLQGCIAKTALDVVTAPVKVVGKAADWATESQDEADRNRGREIRKREEELGKLEREYDKQMRRCDDGNSRACSEAREIYAEMQLIIPTIPYEPR</sequence>
<organism evidence="2 3">
    <name type="scientific">Qipengyuania atrilutea</name>
    <dbReference type="NCBI Taxonomy" id="2744473"/>
    <lineage>
        <taxon>Bacteria</taxon>
        <taxon>Pseudomonadati</taxon>
        <taxon>Pseudomonadota</taxon>
        <taxon>Alphaproteobacteria</taxon>
        <taxon>Sphingomonadales</taxon>
        <taxon>Erythrobacteraceae</taxon>
        <taxon>Qipengyuania</taxon>
    </lineage>
</organism>
<dbReference type="EMBL" id="JABWGV010000002">
    <property type="protein sequence ID" value="NVD44439.1"/>
    <property type="molecule type" value="Genomic_DNA"/>
</dbReference>
<dbReference type="RefSeq" id="WP_176266774.1">
    <property type="nucleotide sequence ID" value="NZ_JABWGV010000002.1"/>
</dbReference>
<accession>A0A850HBJ1</accession>
<name>A0A850HBJ1_9SPHN</name>
<evidence type="ECO:0000313" key="2">
    <source>
        <dbReference type="EMBL" id="NVD44439.1"/>
    </source>
</evidence>
<protein>
    <submittedName>
        <fullName evidence="2">Uncharacterized protein</fullName>
    </submittedName>
</protein>
<keyword evidence="3" id="KW-1185">Reference proteome</keyword>
<reference evidence="2 3" key="1">
    <citation type="submission" date="2020-06" db="EMBL/GenBank/DDBJ databases">
        <title>Altererythrobacter sp. HHU K3-1.</title>
        <authorList>
            <person name="Zhang D."/>
            <person name="Xue H."/>
        </authorList>
    </citation>
    <scope>NUCLEOTIDE SEQUENCE [LARGE SCALE GENOMIC DNA]</scope>
    <source>
        <strain evidence="2 3">HHU K3-1</strain>
    </source>
</reference>
<dbReference type="Proteomes" id="UP000561438">
    <property type="component" value="Unassembled WGS sequence"/>
</dbReference>
<feature type="region of interest" description="Disordered" evidence="1">
    <location>
        <begin position="45"/>
        <end position="66"/>
    </location>
</feature>
<evidence type="ECO:0000313" key="3">
    <source>
        <dbReference type="Proteomes" id="UP000561438"/>
    </source>
</evidence>